<dbReference type="PRINTS" id="PR00039">
    <property type="entry name" value="HTHLYSR"/>
</dbReference>
<dbReference type="GO" id="GO:0005829">
    <property type="term" value="C:cytosol"/>
    <property type="evidence" value="ECO:0007669"/>
    <property type="project" value="TreeGrafter"/>
</dbReference>
<dbReference type="Pfam" id="PF00126">
    <property type="entry name" value="HTH_1"/>
    <property type="match status" value="1"/>
</dbReference>
<dbReference type="AlphaFoldDB" id="E1SVK6"/>
<protein>
    <submittedName>
        <fullName evidence="6">Transcriptional regulator, LysR family</fullName>
    </submittedName>
</protein>
<dbReference type="FunFam" id="1.10.10.10:FF:000001">
    <property type="entry name" value="LysR family transcriptional regulator"/>
    <property type="match status" value="1"/>
</dbReference>
<gene>
    <name evidence="6" type="ordered locus">Fbal_1143</name>
</gene>
<evidence type="ECO:0000256" key="3">
    <source>
        <dbReference type="ARBA" id="ARBA00023125"/>
    </source>
</evidence>
<reference evidence="6 7" key="1">
    <citation type="journal article" date="2010" name="Stand. Genomic Sci.">
        <title>Complete genome sequence of Ferrimonas balearica type strain (PAT).</title>
        <authorList>
            <person name="Nolan M."/>
            <person name="Sikorski J."/>
            <person name="Davenport K."/>
            <person name="Lucas S."/>
            <person name="Glavina Del Rio T."/>
            <person name="Tice H."/>
            <person name="Cheng J."/>
            <person name="Goodwin L."/>
            <person name="Pitluck S."/>
            <person name="Liolios K."/>
            <person name="Ivanova N."/>
            <person name="Mavromatis K."/>
            <person name="Ovchinnikova G."/>
            <person name="Pati A."/>
            <person name="Chen A."/>
            <person name="Palaniappan K."/>
            <person name="Land M."/>
            <person name="Hauser L."/>
            <person name="Chang Y."/>
            <person name="Jeffries C."/>
            <person name="Tapia R."/>
            <person name="Brettin T."/>
            <person name="Detter J."/>
            <person name="Han C."/>
            <person name="Yasawong M."/>
            <person name="Rohde M."/>
            <person name="Tindall B."/>
            <person name="Goker M."/>
            <person name="Woyke T."/>
            <person name="Bristow J."/>
            <person name="Eisen J."/>
            <person name="Markowitz V."/>
            <person name="Hugenholtz P."/>
            <person name="Kyrpides N."/>
            <person name="Klenk H."/>
            <person name="Lapidus A."/>
        </authorList>
    </citation>
    <scope>NUCLEOTIDE SEQUENCE [LARGE SCALE GENOMIC DNA]</scope>
    <source>
        <strain evidence="7">DSM 9799 / CCM 4581 / KCTC 23876 / PAT</strain>
    </source>
</reference>
<dbReference type="SUPFAM" id="SSF53850">
    <property type="entry name" value="Periplasmic binding protein-like II"/>
    <property type="match status" value="1"/>
</dbReference>
<proteinExistence type="inferred from homology"/>
<dbReference type="Gene3D" id="3.40.190.290">
    <property type="match status" value="1"/>
</dbReference>
<evidence type="ECO:0000256" key="2">
    <source>
        <dbReference type="ARBA" id="ARBA00023015"/>
    </source>
</evidence>
<dbReference type="PROSITE" id="PS50931">
    <property type="entry name" value="HTH_LYSR"/>
    <property type="match status" value="1"/>
</dbReference>
<dbReference type="PANTHER" id="PTHR30419">
    <property type="entry name" value="HTH-TYPE TRANSCRIPTIONAL REGULATOR YBHD"/>
    <property type="match status" value="1"/>
</dbReference>
<dbReference type="InterPro" id="IPR005119">
    <property type="entry name" value="LysR_subst-bd"/>
</dbReference>
<dbReference type="GeneID" id="67181378"/>
<keyword evidence="4" id="KW-0804">Transcription</keyword>
<dbReference type="InterPro" id="IPR036390">
    <property type="entry name" value="WH_DNA-bd_sf"/>
</dbReference>
<evidence type="ECO:0000313" key="7">
    <source>
        <dbReference type="Proteomes" id="UP000006683"/>
    </source>
</evidence>
<dbReference type="RefSeq" id="WP_013344658.1">
    <property type="nucleotide sequence ID" value="NC_014541.1"/>
</dbReference>
<keyword evidence="2" id="KW-0805">Transcription regulation</keyword>
<feature type="domain" description="HTH lysR-type" evidence="5">
    <location>
        <begin position="1"/>
        <end position="58"/>
    </location>
</feature>
<dbReference type="SUPFAM" id="SSF46785">
    <property type="entry name" value="Winged helix' DNA-binding domain"/>
    <property type="match status" value="1"/>
</dbReference>
<dbReference type="Pfam" id="PF03466">
    <property type="entry name" value="LysR_substrate"/>
    <property type="match status" value="1"/>
</dbReference>
<dbReference type="eggNOG" id="COG0583">
    <property type="taxonomic scope" value="Bacteria"/>
</dbReference>
<dbReference type="InterPro" id="IPR050950">
    <property type="entry name" value="HTH-type_LysR_regulators"/>
</dbReference>
<comment type="similarity">
    <text evidence="1">Belongs to the LysR transcriptional regulatory family.</text>
</comment>
<name>E1SVK6_FERBD</name>
<dbReference type="KEGG" id="fbl:Fbal_1143"/>
<evidence type="ECO:0000313" key="6">
    <source>
        <dbReference type="EMBL" id="ADN75352.1"/>
    </source>
</evidence>
<dbReference type="HOGENOM" id="CLU_039613_6_2_6"/>
<dbReference type="InterPro" id="IPR036388">
    <property type="entry name" value="WH-like_DNA-bd_sf"/>
</dbReference>
<dbReference type="CDD" id="cd05466">
    <property type="entry name" value="PBP2_LTTR_substrate"/>
    <property type="match status" value="1"/>
</dbReference>
<keyword evidence="3" id="KW-0238">DNA-binding</keyword>
<evidence type="ECO:0000256" key="4">
    <source>
        <dbReference type="ARBA" id="ARBA00023163"/>
    </source>
</evidence>
<organism evidence="6 7">
    <name type="scientific">Ferrimonas balearica (strain DSM 9799 / CCM 4581 / KCTC 23876 / PAT)</name>
    <dbReference type="NCBI Taxonomy" id="550540"/>
    <lineage>
        <taxon>Bacteria</taxon>
        <taxon>Pseudomonadati</taxon>
        <taxon>Pseudomonadota</taxon>
        <taxon>Gammaproteobacteria</taxon>
        <taxon>Alteromonadales</taxon>
        <taxon>Ferrimonadaceae</taxon>
        <taxon>Ferrimonas</taxon>
    </lineage>
</organism>
<dbReference type="InterPro" id="IPR000847">
    <property type="entry name" value="LysR_HTH_N"/>
</dbReference>
<evidence type="ECO:0000259" key="5">
    <source>
        <dbReference type="PROSITE" id="PS50931"/>
    </source>
</evidence>
<dbReference type="EMBL" id="CP002209">
    <property type="protein sequence ID" value="ADN75352.1"/>
    <property type="molecule type" value="Genomic_DNA"/>
</dbReference>
<sequence length="291" mass="31508">MDIRKLEIFAAVAHLGSITAASRQLHMAQPAVSIAIQKLEHQLGCTLLYRDRKGVRLTGEGQLALAQAERVLAEMGQFNHLMSQAKALMTGTLTLTCPAMLANYVLPELLTPFLAAHPGLTASVQQAGTGAIAEGLNSGEIELGVISGPPTPEWDSLTLLHTDMVLLVPEQHPLARQSAVSVNALHGQAMVVYQREYHLRQRLERLCRSHQVSPDIKLETNFLPLIARMVREGVGLGVGLASMATQEPGIKGVSLLEETPFSLSLAWLSRRPLSRANQAFVQHLSQTQASA</sequence>
<keyword evidence="7" id="KW-1185">Reference proteome</keyword>
<dbReference type="OrthoDB" id="646694at2"/>
<dbReference type="Proteomes" id="UP000006683">
    <property type="component" value="Chromosome"/>
</dbReference>
<dbReference type="STRING" id="550540.Fbal_1143"/>
<accession>E1SVK6</accession>
<dbReference type="GO" id="GO:0003700">
    <property type="term" value="F:DNA-binding transcription factor activity"/>
    <property type="evidence" value="ECO:0007669"/>
    <property type="project" value="InterPro"/>
</dbReference>
<dbReference type="GO" id="GO:0003677">
    <property type="term" value="F:DNA binding"/>
    <property type="evidence" value="ECO:0007669"/>
    <property type="project" value="UniProtKB-KW"/>
</dbReference>
<dbReference type="Gene3D" id="1.10.10.10">
    <property type="entry name" value="Winged helix-like DNA-binding domain superfamily/Winged helix DNA-binding domain"/>
    <property type="match status" value="1"/>
</dbReference>
<dbReference type="PANTHER" id="PTHR30419:SF30">
    <property type="entry name" value="LYSR FAMILY TRANSCRIPTIONAL REGULATOR"/>
    <property type="match status" value="1"/>
</dbReference>
<evidence type="ECO:0000256" key="1">
    <source>
        <dbReference type="ARBA" id="ARBA00009437"/>
    </source>
</evidence>